<dbReference type="InterPro" id="IPR001155">
    <property type="entry name" value="OxRdtase_FMN_N"/>
</dbReference>
<dbReference type="GO" id="GO:0016628">
    <property type="term" value="F:oxidoreductase activity, acting on the CH-CH group of donors, NAD or NADP as acceptor"/>
    <property type="evidence" value="ECO:0007669"/>
    <property type="project" value="UniProtKB-ARBA"/>
</dbReference>
<evidence type="ECO:0000256" key="1">
    <source>
        <dbReference type="ARBA" id="ARBA00001917"/>
    </source>
</evidence>
<dbReference type="InterPro" id="IPR013785">
    <property type="entry name" value="Aldolase_TIM"/>
</dbReference>
<name>A0A0D5LRN2_MAREN</name>
<proteinExistence type="inferred from homology"/>
<dbReference type="OrthoDB" id="9804454at2"/>
<dbReference type="Proteomes" id="UP000032611">
    <property type="component" value="Chromosome"/>
</dbReference>
<dbReference type="KEGG" id="mey:TM49_10510"/>
<dbReference type="AlphaFoldDB" id="A0A0D5LRN2"/>
<dbReference type="SUPFAM" id="SSF51395">
    <property type="entry name" value="FMN-linked oxidoreductases"/>
    <property type="match status" value="1"/>
</dbReference>
<accession>A0A0D5LRN2</accession>
<dbReference type="GO" id="GO:0010181">
    <property type="term" value="F:FMN binding"/>
    <property type="evidence" value="ECO:0007669"/>
    <property type="project" value="InterPro"/>
</dbReference>
<dbReference type="HOGENOM" id="CLU_012153_0_0_5"/>
<evidence type="ECO:0000259" key="4">
    <source>
        <dbReference type="Pfam" id="PF00724"/>
    </source>
</evidence>
<dbReference type="Gene3D" id="3.20.20.70">
    <property type="entry name" value="Aldolase class I"/>
    <property type="match status" value="1"/>
</dbReference>
<dbReference type="Pfam" id="PF00724">
    <property type="entry name" value="Oxidored_FMN"/>
    <property type="match status" value="1"/>
</dbReference>
<evidence type="ECO:0000256" key="2">
    <source>
        <dbReference type="ARBA" id="ARBA00005979"/>
    </source>
</evidence>
<dbReference type="EMBL" id="CP010803">
    <property type="protein sequence ID" value="AJY46003.1"/>
    <property type="molecule type" value="Genomic_DNA"/>
</dbReference>
<feature type="domain" description="NADH:flavin oxidoreductase/NADH oxidase N-terminal" evidence="4">
    <location>
        <begin position="3"/>
        <end position="346"/>
    </location>
</feature>
<protein>
    <submittedName>
        <fullName evidence="5">1,2-oxophytodienoate reductase</fullName>
    </submittedName>
</protein>
<dbReference type="RefSeq" id="WP_045681113.1">
    <property type="nucleotide sequence ID" value="NZ_CP010803.1"/>
</dbReference>
<evidence type="ECO:0000313" key="5">
    <source>
        <dbReference type="EMBL" id="AJY46003.1"/>
    </source>
</evidence>
<keyword evidence="6" id="KW-1185">Reference proteome</keyword>
<dbReference type="FunFam" id="3.20.20.70:FF:000059">
    <property type="entry name" value="N-ethylmaleimide reductase, FMN-linked"/>
    <property type="match status" value="1"/>
</dbReference>
<dbReference type="PANTHER" id="PTHR22893">
    <property type="entry name" value="NADH OXIDOREDUCTASE-RELATED"/>
    <property type="match status" value="1"/>
</dbReference>
<reference evidence="5 6" key="1">
    <citation type="journal article" date="2015" name="Genome Announc.">
        <title>Complete genome sequence of Martelella endophytica YC6887, which has antifungal activity associated with a halophyte.</title>
        <authorList>
            <person name="Khan A."/>
            <person name="Khan H."/>
            <person name="Chung E.J."/>
            <person name="Hossain M.T."/>
            <person name="Chung Y.R."/>
        </authorList>
    </citation>
    <scope>NUCLEOTIDE SEQUENCE [LARGE SCALE GENOMIC DNA]</scope>
    <source>
        <strain evidence="5">YC6887</strain>
    </source>
</reference>
<dbReference type="PATRIC" id="fig|1486262.3.peg.2176"/>
<keyword evidence="3" id="KW-0560">Oxidoreductase</keyword>
<comment type="similarity">
    <text evidence="2">Belongs to the NADH:flavin oxidoreductase/NADH oxidase family.</text>
</comment>
<organism evidence="5 6">
    <name type="scientific">Martelella endophytica</name>
    <dbReference type="NCBI Taxonomy" id="1486262"/>
    <lineage>
        <taxon>Bacteria</taxon>
        <taxon>Pseudomonadati</taxon>
        <taxon>Pseudomonadota</taxon>
        <taxon>Alphaproteobacteria</taxon>
        <taxon>Hyphomicrobiales</taxon>
        <taxon>Aurantimonadaceae</taxon>
        <taxon>Martelella</taxon>
    </lineage>
</organism>
<evidence type="ECO:0000313" key="6">
    <source>
        <dbReference type="Proteomes" id="UP000032611"/>
    </source>
</evidence>
<comment type="cofactor">
    <cofactor evidence="1">
        <name>FMN</name>
        <dbReference type="ChEBI" id="CHEBI:58210"/>
    </cofactor>
</comment>
<evidence type="ECO:0000256" key="3">
    <source>
        <dbReference type="ARBA" id="ARBA00023002"/>
    </source>
</evidence>
<dbReference type="InterPro" id="IPR045247">
    <property type="entry name" value="Oye-like"/>
</dbReference>
<dbReference type="PANTHER" id="PTHR22893:SF91">
    <property type="entry name" value="NADPH DEHYDROGENASE 2-RELATED"/>
    <property type="match status" value="1"/>
</dbReference>
<dbReference type="GO" id="GO:0005829">
    <property type="term" value="C:cytosol"/>
    <property type="evidence" value="ECO:0007669"/>
    <property type="project" value="UniProtKB-ARBA"/>
</dbReference>
<sequence length="371" mass="40779">MANLFDPITIGDVTLENRIVMGPLMRNRTPDAVPNALNVEYYRQRATAGLIISEATAITEQGQGYSHTPGIYNDACVEGWRQVTTAVHEAGGKIFCQLLHVGRISHKSLQPFGDPPVAPSAIQAKAKTFVIYPDGTSDFIETSMPRALKPFEISGIIDDFRRAASRAMDAGFDGVEIHAANGYLIDQFMRSGPNQRTDLYGGPLENRARFMFDIVGSISREIGPGRTAIRLSPVAPSNDIQGDKPQALFNYVASQLSAYDLAYVHVIEGATGGERNYVQGPVPFDYEQMRETYYRTDGTGAWMVNNGYDRQLAIDALEKERADLICFGRSFIANPDLVRRLRINAELNPVDQRTLFGGGAEGYVDYPVLGG</sequence>
<gene>
    <name evidence="5" type="ORF">TM49_10510</name>
</gene>
<dbReference type="CDD" id="cd02933">
    <property type="entry name" value="OYE_like_FMN"/>
    <property type="match status" value="1"/>
</dbReference>